<evidence type="ECO:0000313" key="2">
    <source>
        <dbReference type="EnsemblMetazoa" id="XP_038068354.1"/>
    </source>
</evidence>
<accession>A0A914AXW8</accession>
<name>A0A914AXW8_PATMI</name>
<dbReference type="RefSeq" id="XP_038068354.1">
    <property type="nucleotide sequence ID" value="XM_038212426.1"/>
</dbReference>
<sequence length="228" mass="25147">MNEKAPQRHLQDTGVDPLDSKGVCVCPKCGGPSGGKLLSQRTVDKLSFEIFLQDRYKHIWMRRMEDLPLHTCDPKNASSLPIPGSPREGPGRQQDTGVVDPMDSKVLCLCPKCEPNGGKLLSQRTVDKHNKEARVKRMEDDRLRTSDPKNAPLFPGSEVTVQQAATKILSLHEHFPEVNQGATSEILRILHHFILPDENGLPDSFTAAKKIVTTCDACPEDHVASDGP</sequence>
<dbReference type="EnsemblMetazoa" id="XM_038212426.1">
    <property type="protein sequence ID" value="XP_038068354.1"/>
    <property type="gene ID" value="LOC119737810"/>
</dbReference>
<feature type="region of interest" description="Disordered" evidence="1">
    <location>
        <begin position="70"/>
        <end position="95"/>
    </location>
</feature>
<protein>
    <submittedName>
        <fullName evidence="2">Uncharacterized protein</fullName>
    </submittedName>
</protein>
<dbReference type="GeneID" id="119737810"/>
<evidence type="ECO:0000313" key="3">
    <source>
        <dbReference type="Proteomes" id="UP000887568"/>
    </source>
</evidence>
<organism evidence="2 3">
    <name type="scientific">Patiria miniata</name>
    <name type="common">Bat star</name>
    <name type="synonym">Asterina miniata</name>
    <dbReference type="NCBI Taxonomy" id="46514"/>
    <lineage>
        <taxon>Eukaryota</taxon>
        <taxon>Metazoa</taxon>
        <taxon>Echinodermata</taxon>
        <taxon>Eleutherozoa</taxon>
        <taxon>Asterozoa</taxon>
        <taxon>Asteroidea</taxon>
        <taxon>Valvatacea</taxon>
        <taxon>Valvatida</taxon>
        <taxon>Asterinidae</taxon>
        <taxon>Patiria</taxon>
    </lineage>
</organism>
<feature type="region of interest" description="Disordered" evidence="1">
    <location>
        <begin position="127"/>
        <end position="155"/>
    </location>
</feature>
<dbReference type="AlphaFoldDB" id="A0A914AXW8"/>
<evidence type="ECO:0000256" key="1">
    <source>
        <dbReference type="SAM" id="MobiDB-lite"/>
    </source>
</evidence>
<feature type="compositionally biased region" description="Basic and acidic residues" evidence="1">
    <location>
        <begin position="127"/>
        <end position="147"/>
    </location>
</feature>
<proteinExistence type="predicted"/>
<keyword evidence="3" id="KW-1185">Reference proteome</keyword>
<dbReference type="Proteomes" id="UP000887568">
    <property type="component" value="Unplaced"/>
</dbReference>
<reference evidence="2" key="1">
    <citation type="submission" date="2022-11" db="UniProtKB">
        <authorList>
            <consortium name="EnsemblMetazoa"/>
        </authorList>
    </citation>
    <scope>IDENTIFICATION</scope>
</reference>